<dbReference type="EMBL" id="HBIP01005453">
    <property type="protein sequence ID" value="CAE0487682.1"/>
    <property type="molecule type" value="Transcribed_RNA"/>
</dbReference>
<keyword evidence="2" id="KW-0472">Membrane</keyword>
<sequence length="108" mass="12077">MYPAYSSQGTNTEVKQLLQEYGLPHLQQQSVQQPCNTESKLHPPSGRRRARSPTRAGGVRKLLCVAYFAMALLKFAMQSKPPSNLQQATQLHLEALTIPLFLIIGMVR</sequence>
<keyword evidence="2" id="KW-0812">Transmembrane</keyword>
<feature type="transmembrane region" description="Helical" evidence="2">
    <location>
        <begin position="58"/>
        <end position="77"/>
    </location>
</feature>
<feature type="compositionally biased region" description="Polar residues" evidence="1">
    <location>
        <begin position="28"/>
        <end position="38"/>
    </location>
</feature>
<name>A0A7S3QN26_DUNTE</name>
<organism evidence="3">
    <name type="scientific">Dunaliella tertiolecta</name>
    <name type="common">Green alga</name>
    <dbReference type="NCBI Taxonomy" id="3047"/>
    <lineage>
        <taxon>Eukaryota</taxon>
        <taxon>Viridiplantae</taxon>
        <taxon>Chlorophyta</taxon>
        <taxon>core chlorophytes</taxon>
        <taxon>Chlorophyceae</taxon>
        <taxon>CS clade</taxon>
        <taxon>Chlamydomonadales</taxon>
        <taxon>Dunaliellaceae</taxon>
        <taxon>Dunaliella</taxon>
    </lineage>
</organism>
<feature type="transmembrane region" description="Helical" evidence="2">
    <location>
        <begin position="89"/>
        <end position="107"/>
    </location>
</feature>
<dbReference type="AlphaFoldDB" id="A0A7S3QN26"/>
<accession>A0A7S3QN26</accession>
<keyword evidence="2" id="KW-1133">Transmembrane helix</keyword>
<gene>
    <name evidence="3" type="ORF">DTER00134_LOCUS2728</name>
</gene>
<reference evidence="3" key="1">
    <citation type="submission" date="2021-01" db="EMBL/GenBank/DDBJ databases">
        <authorList>
            <person name="Corre E."/>
            <person name="Pelletier E."/>
            <person name="Niang G."/>
            <person name="Scheremetjew M."/>
            <person name="Finn R."/>
            <person name="Kale V."/>
            <person name="Holt S."/>
            <person name="Cochrane G."/>
            <person name="Meng A."/>
            <person name="Brown T."/>
            <person name="Cohen L."/>
        </authorList>
    </citation>
    <scope>NUCLEOTIDE SEQUENCE</scope>
    <source>
        <strain evidence="3">CCMP1320</strain>
    </source>
</reference>
<proteinExistence type="predicted"/>
<evidence type="ECO:0000313" key="3">
    <source>
        <dbReference type="EMBL" id="CAE0487682.1"/>
    </source>
</evidence>
<protein>
    <submittedName>
        <fullName evidence="3">Uncharacterized protein</fullName>
    </submittedName>
</protein>
<evidence type="ECO:0000256" key="2">
    <source>
        <dbReference type="SAM" id="Phobius"/>
    </source>
</evidence>
<feature type="region of interest" description="Disordered" evidence="1">
    <location>
        <begin position="28"/>
        <end position="55"/>
    </location>
</feature>
<evidence type="ECO:0000256" key="1">
    <source>
        <dbReference type="SAM" id="MobiDB-lite"/>
    </source>
</evidence>